<dbReference type="EMBL" id="CP036434">
    <property type="protein sequence ID" value="QDV08042.1"/>
    <property type="molecule type" value="Genomic_DNA"/>
</dbReference>
<evidence type="ECO:0000313" key="2">
    <source>
        <dbReference type="EMBL" id="QDV08042.1"/>
    </source>
</evidence>
<dbReference type="Proteomes" id="UP000320390">
    <property type="component" value="Chromosome"/>
</dbReference>
<keyword evidence="2" id="KW-0378">Hydrolase</keyword>
<dbReference type="RefSeq" id="WP_145200008.1">
    <property type="nucleotide sequence ID" value="NZ_CP036434.1"/>
</dbReference>
<dbReference type="PANTHER" id="PTHR46438:SF11">
    <property type="entry name" value="LIPASE-RELATED"/>
    <property type="match status" value="1"/>
</dbReference>
<protein>
    <submittedName>
        <fullName evidence="2">Lipase 3</fullName>
        <ecNumber evidence="2">3.1.1.3</ecNumber>
    </submittedName>
</protein>
<organism evidence="2 3">
    <name type="scientific">Saltatorellus ferox</name>
    <dbReference type="NCBI Taxonomy" id="2528018"/>
    <lineage>
        <taxon>Bacteria</taxon>
        <taxon>Pseudomonadati</taxon>
        <taxon>Planctomycetota</taxon>
        <taxon>Planctomycetia</taxon>
        <taxon>Planctomycetia incertae sedis</taxon>
        <taxon>Saltatorellus</taxon>
    </lineage>
</organism>
<dbReference type="PRINTS" id="PR00111">
    <property type="entry name" value="ABHYDROLASE"/>
</dbReference>
<dbReference type="PANTHER" id="PTHR46438">
    <property type="entry name" value="ALPHA/BETA-HYDROLASES SUPERFAMILY PROTEIN"/>
    <property type="match status" value="1"/>
</dbReference>
<evidence type="ECO:0000313" key="3">
    <source>
        <dbReference type="Proteomes" id="UP000320390"/>
    </source>
</evidence>
<dbReference type="AlphaFoldDB" id="A0A518EVB8"/>
<proteinExistence type="predicted"/>
<gene>
    <name evidence="2" type="primary">lip3</name>
    <name evidence="2" type="ORF">Poly30_35780</name>
</gene>
<dbReference type="SUPFAM" id="SSF53474">
    <property type="entry name" value="alpha/beta-Hydrolases"/>
    <property type="match status" value="1"/>
</dbReference>
<dbReference type="GO" id="GO:0004806">
    <property type="term" value="F:triacylglycerol lipase activity"/>
    <property type="evidence" value="ECO:0007669"/>
    <property type="project" value="UniProtKB-EC"/>
</dbReference>
<sequence length="347" mass="37496">MKLAPRALDAARSSRGFVRKALLLVLLALIVVAVLVQSGAGSLSKEDVRRDILAIQKNAPFAAAMRTAPLPGVPVGNMDSPAMGAYFPATGDELPPIVLVHGTPDTMGAFGALLFGEGGLHGQANVWALEVAGHGFALANEDEYSFQICADHVAASLQAFGLEGVTLVGNSYGGEFCWRVAADHPELVARLVLIDSSGLPRTDDQFLSEEVKMREWSVARLGYLLNSEERVAFALDPHFDGHADPGRVHEVFLGLENRANWNAMIDLVRDENGARENDLARIQAPTLLLWGETDQAYPPDTFGRVFDERIPSSRLVVVEGAGHYPHEQQPALVAKEILALHREGRGK</sequence>
<dbReference type="PRINTS" id="PR00412">
    <property type="entry name" value="EPOXHYDRLASE"/>
</dbReference>
<dbReference type="InterPro" id="IPR029058">
    <property type="entry name" value="AB_hydrolase_fold"/>
</dbReference>
<dbReference type="EC" id="3.1.1.3" evidence="2"/>
<keyword evidence="3" id="KW-1185">Reference proteome</keyword>
<dbReference type="InterPro" id="IPR000073">
    <property type="entry name" value="AB_hydrolase_1"/>
</dbReference>
<feature type="domain" description="AB hydrolase-1" evidence="1">
    <location>
        <begin position="97"/>
        <end position="335"/>
    </location>
</feature>
<dbReference type="Pfam" id="PF12697">
    <property type="entry name" value="Abhydrolase_6"/>
    <property type="match status" value="1"/>
</dbReference>
<name>A0A518EVB8_9BACT</name>
<evidence type="ECO:0000259" key="1">
    <source>
        <dbReference type="Pfam" id="PF12697"/>
    </source>
</evidence>
<dbReference type="OrthoDB" id="9797695at2"/>
<reference evidence="2 3" key="1">
    <citation type="submission" date="2019-02" db="EMBL/GenBank/DDBJ databases">
        <title>Deep-cultivation of Planctomycetes and their phenomic and genomic characterization uncovers novel biology.</title>
        <authorList>
            <person name="Wiegand S."/>
            <person name="Jogler M."/>
            <person name="Boedeker C."/>
            <person name="Pinto D."/>
            <person name="Vollmers J."/>
            <person name="Rivas-Marin E."/>
            <person name="Kohn T."/>
            <person name="Peeters S.H."/>
            <person name="Heuer A."/>
            <person name="Rast P."/>
            <person name="Oberbeckmann S."/>
            <person name="Bunk B."/>
            <person name="Jeske O."/>
            <person name="Meyerdierks A."/>
            <person name="Storesund J.E."/>
            <person name="Kallscheuer N."/>
            <person name="Luecker S."/>
            <person name="Lage O.M."/>
            <person name="Pohl T."/>
            <person name="Merkel B.J."/>
            <person name="Hornburger P."/>
            <person name="Mueller R.-W."/>
            <person name="Bruemmer F."/>
            <person name="Labrenz M."/>
            <person name="Spormann A.M."/>
            <person name="Op den Camp H."/>
            <person name="Overmann J."/>
            <person name="Amann R."/>
            <person name="Jetten M.S.M."/>
            <person name="Mascher T."/>
            <person name="Medema M.H."/>
            <person name="Devos D.P."/>
            <person name="Kaster A.-K."/>
            <person name="Ovreas L."/>
            <person name="Rohde M."/>
            <person name="Galperin M.Y."/>
            <person name="Jogler C."/>
        </authorList>
    </citation>
    <scope>NUCLEOTIDE SEQUENCE [LARGE SCALE GENOMIC DNA]</scope>
    <source>
        <strain evidence="2 3">Poly30</strain>
    </source>
</reference>
<dbReference type="InterPro" id="IPR000639">
    <property type="entry name" value="Epox_hydrolase-like"/>
</dbReference>
<accession>A0A518EVB8</accession>
<dbReference type="Gene3D" id="3.40.50.1820">
    <property type="entry name" value="alpha/beta hydrolase"/>
    <property type="match status" value="1"/>
</dbReference>